<reference evidence="1" key="1">
    <citation type="submission" date="2023-04" db="EMBL/GenBank/DDBJ databases">
        <title>Draft Genome sequencing of Naganishia species isolated from polar environments using Oxford Nanopore Technology.</title>
        <authorList>
            <person name="Leo P."/>
            <person name="Venkateswaran K."/>
        </authorList>
    </citation>
    <scope>NUCLEOTIDE SEQUENCE</scope>
    <source>
        <strain evidence="1">MNA-CCFEE 5262</strain>
    </source>
</reference>
<sequence>MPYAEPTSPVSSASTSRQSSPGSRTATLPSFASASEAIDGLPNTSTHHPTASAVAGPSRSKTPTPPRSRAHSQAHGGYVDYKFPDEAPAASPVLPRRSSHISPPGSTRHTRHASPAMSPAVTVEHTNYGASSAGIMGLPRRSSSYGRHALPLASSTHAPRGFKESNASNASSASSTSDATLVNPPDSSSSGPMDKVTDSLAKYAARIREQEERERAEQDLRRKLKQQKVQKLLEARARDLQMGDMMMISSESNSALTGTSSSEGEGEEELNPGSAVTSPKLAKESHIPFPSSSEPAISAISPNATPTGSSSTTPTATSPLGPVPLTCPEASPTTRRAPVINPRHRFRDGPSLGLRRQPSSSLQLNIPPTPPIIPSAGTPNSMISPAMSNASSSYLYDLDRPSSSIRKKSGEVVKPSLKRRSLSTPHLPIREKSGYTKSEPPTPGINDDYEYQRHKNVRFAGSGGDQEKLENVVLFLSQQKVTAVSKTADGEEGAYPVTETETEADTDASEYIAFRTRRAQEAREIDSAERIAFADSSSVVPRVRIDFSPNGREALKSHNVILERVELPSNPTEPLVLRGSVLVRNLMFQKWVTIRFTMDNWQTVSEVAATHVVHIPSQTTGDEGCDRFTFSIKLEDLRRKIDEKQLLLCIRFSVEGKEWWDSNDGQNYRFAFKKTQPPRRRARMFDLSAPESPTSPRSPVAAPLPGTRGSSFGRMTGWNFPGMGIPGASPSKGVLGQPNDVSPPQRRTPLPRRSSDSSRHPPNFTAPPPPDVHEHLKLKAYCAPAPPLSPPKEVVAVLAEHKQAVHKPSTPSVVIGGQYATVPVPAEHESRNHERRRSWGGEIVEEEKKPKDENSWTKQPESQSKALSPPVSSFAREEVAIIPSIGERLALAPALEAQSFREEPVMADLNCAVNELSIITPPSSALSSPPAHDPESESTSGSASTMSPASLMASPELEAADLPDVVVDPSERDNQLEAAAAGSGGINSDGYQDFIKKYCFFSSYSSQTVSPAHSRSQTPLGFAGNTSSPNPYGADYPTFQPRDQLTPTGANPSGLPSSDHYFGFQPGSSIAYSGRRQYNPLGWGLSPTGSGHSSNNSNSGGASTPSVPSNV</sequence>
<accession>A0ACC2VR15</accession>
<organism evidence="1 2">
    <name type="scientific">Naganishia adeliensis</name>
    <dbReference type="NCBI Taxonomy" id="92952"/>
    <lineage>
        <taxon>Eukaryota</taxon>
        <taxon>Fungi</taxon>
        <taxon>Dikarya</taxon>
        <taxon>Basidiomycota</taxon>
        <taxon>Agaricomycotina</taxon>
        <taxon>Tremellomycetes</taxon>
        <taxon>Filobasidiales</taxon>
        <taxon>Filobasidiaceae</taxon>
        <taxon>Naganishia</taxon>
    </lineage>
</organism>
<protein>
    <submittedName>
        <fullName evidence="1">Uncharacterized protein</fullName>
    </submittedName>
</protein>
<keyword evidence="2" id="KW-1185">Reference proteome</keyword>
<gene>
    <name evidence="1" type="ORF">QFC20_005217</name>
</gene>
<dbReference type="EMBL" id="JASBWS010000069">
    <property type="protein sequence ID" value="KAJ9101524.1"/>
    <property type="molecule type" value="Genomic_DNA"/>
</dbReference>
<proteinExistence type="predicted"/>
<evidence type="ECO:0000313" key="1">
    <source>
        <dbReference type="EMBL" id="KAJ9101524.1"/>
    </source>
</evidence>
<dbReference type="Proteomes" id="UP001230649">
    <property type="component" value="Unassembled WGS sequence"/>
</dbReference>
<name>A0ACC2VR15_9TREE</name>
<comment type="caution">
    <text evidence="1">The sequence shown here is derived from an EMBL/GenBank/DDBJ whole genome shotgun (WGS) entry which is preliminary data.</text>
</comment>
<evidence type="ECO:0000313" key="2">
    <source>
        <dbReference type="Proteomes" id="UP001230649"/>
    </source>
</evidence>